<dbReference type="HOGENOM" id="CLU_1451024_0_0_1"/>
<reference evidence="2 3" key="1">
    <citation type="submission" date="2014-04" db="EMBL/GenBank/DDBJ databases">
        <title>Evolutionary Origins and Diversification of the Mycorrhizal Mutualists.</title>
        <authorList>
            <consortium name="DOE Joint Genome Institute"/>
            <consortium name="Mycorrhizal Genomics Consortium"/>
            <person name="Kohler A."/>
            <person name="Kuo A."/>
            <person name="Nagy L.G."/>
            <person name="Floudas D."/>
            <person name="Copeland A."/>
            <person name="Barry K.W."/>
            <person name="Cichocki N."/>
            <person name="Veneault-Fourrey C."/>
            <person name="LaButti K."/>
            <person name="Lindquist E.A."/>
            <person name="Lipzen A."/>
            <person name="Lundell T."/>
            <person name="Morin E."/>
            <person name="Murat C."/>
            <person name="Riley R."/>
            <person name="Ohm R."/>
            <person name="Sun H."/>
            <person name="Tunlid A."/>
            <person name="Henrissat B."/>
            <person name="Grigoriev I.V."/>
            <person name="Hibbett D.S."/>
            <person name="Martin F."/>
        </authorList>
    </citation>
    <scope>NUCLEOTIDE SEQUENCE [LARGE SCALE GENOMIC DNA]</scope>
    <source>
        <strain evidence="2 3">MD-312</strain>
    </source>
</reference>
<name>A0A0C9V4J0_9AGAM</name>
<dbReference type="EMBL" id="KN839872">
    <property type="protein sequence ID" value="KIJ60419.1"/>
    <property type="molecule type" value="Genomic_DNA"/>
</dbReference>
<keyword evidence="3" id="KW-1185">Reference proteome</keyword>
<proteinExistence type="predicted"/>
<evidence type="ECO:0000313" key="2">
    <source>
        <dbReference type="EMBL" id="KIJ60419.1"/>
    </source>
</evidence>
<sequence>MGDHLPPRLDKGKGCAVDPVPVAGPSQPHLPLPALPNPKSKSLPVSNGPRYATQMPALFTEQNPWEEVLEESRRQADRLVLDASQHAKNNVMVYMWTKDDILPVIHDFQEGFKLPNFFFSCAVLLQLCMVDCDVQRYDWLLDTWVGFDTGHVVTVKDRDNHVLLVKSTDVTDCHDLDRHLEQLAHSGSPNLLEGLTDERKYN</sequence>
<dbReference type="Proteomes" id="UP000053820">
    <property type="component" value="Unassembled WGS sequence"/>
</dbReference>
<feature type="compositionally biased region" description="Basic and acidic residues" evidence="1">
    <location>
        <begin position="1"/>
        <end position="13"/>
    </location>
</feature>
<gene>
    <name evidence="2" type="ORF">HYDPIDRAFT_32225</name>
</gene>
<protein>
    <submittedName>
        <fullName evidence="2">Uncharacterized protein</fullName>
    </submittedName>
</protein>
<dbReference type="AlphaFoldDB" id="A0A0C9V4J0"/>
<dbReference type="OrthoDB" id="2676598at2759"/>
<feature type="region of interest" description="Disordered" evidence="1">
    <location>
        <begin position="1"/>
        <end position="47"/>
    </location>
</feature>
<accession>A0A0C9V4J0</accession>
<evidence type="ECO:0000313" key="3">
    <source>
        <dbReference type="Proteomes" id="UP000053820"/>
    </source>
</evidence>
<evidence type="ECO:0000256" key="1">
    <source>
        <dbReference type="SAM" id="MobiDB-lite"/>
    </source>
</evidence>
<organism evidence="2 3">
    <name type="scientific">Hydnomerulius pinastri MD-312</name>
    <dbReference type="NCBI Taxonomy" id="994086"/>
    <lineage>
        <taxon>Eukaryota</taxon>
        <taxon>Fungi</taxon>
        <taxon>Dikarya</taxon>
        <taxon>Basidiomycota</taxon>
        <taxon>Agaricomycotina</taxon>
        <taxon>Agaricomycetes</taxon>
        <taxon>Agaricomycetidae</taxon>
        <taxon>Boletales</taxon>
        <taxon>Boletales incertae sedis</taxon>
        <taxon>Leucogyrophana</taxon>
    </lineage>
</organism>